<evidence type="ECO:0000313" key="2">
    <source>
        <dbReference type="Proteomes" id="UP000194236"/>
    </source>
</evidence>
<proteinExistence type="predicted"/>
<keyword evidence="2" id="KW-1185">Reference proteome</keyword>
<name>A0A1Y3ARW6_EURMA</name>
<dbReference type="Proteomes" id="UP000194236">
    <property type="component" value="Unassembled WGS sequence"/>
</dbReference>
<dbReference type="AlphaFoldDB" id="A0A1Y3ARW6"/>
<sequence>MAPFSAEKCIITRVCKPDERDVIAGESSWFGKMFIVLTDVDTVRIEITRVIIATQFRDDRCDAFMNVFERPLFVLEKGMCLHFGHSIATQPIKAVSKKGTDETSSFN</sequence>
<accession>A0A1Y3ARW6</accession>
<gene>
    <name evidence="1" type="ORF">BLA29_011742</name>
</gene>
<dbReference type="EMBL" id="MUJZ01066094">
    <property type="protein sequence ID" value="OTF70373.1"/>
    <property type="molecule type" value="Genomic_DNA"/>
</dbReference>
<comment type="caution">
    <text evidence="1">The sequence shown here is derived from an EMBL/GenBank/DDBJ whole genome shotgun (WGS) entry which is preliminary data.</text>
</comment>
<evidence type="ECO:0000313" key="1">
    <source>
        <dbReference type="EMBL" id="OTF70373.1"/>
    </source>
</evidence>
<protein>
    <submittedName>
        <fullName evidence="1">Uncharacterized protein</fullName>
    </submittedName>
</protein>
<reference evidence="1 2" key="1">
    <citation type="submission" date="2017-03" db="EMBL/GenBank/DDBJ databases">
        <title>Genome Survey of Euroglyphus maynei.</title>
        <authorList>
            <person name="Arlian L.G."/>
            <person name="Morgan M.S."/>
            <person name="Rider S.D."/>
        </authorList>
    </citation>
    <scope>NUCLEOTIDE SEQUENCE [LARGE SCALE GENOMIC DNA]</scope>
    <source>
        <strain evidence="1">Arlian Lab</strain>
        <tissue evidence="1">Whole body</tissue>
    </source>
</reference>
<organism evidence="1 2">
    <name type="scientific">Euroglyphus maynei</name>
    <name type="common">Mayne's house dust mite</name>
    <dbReference type="NCBI Taxonomy" id="6958"/>
    <lineage>
        <taxon>Eukaryota</taxon>
        <taxon>Metazoa</taxon>
        <taxon>Ecdysozoa</taxon>
        <taxon>Arthropoda</taxon>
        <taxon>Chelicerata</taxon>
        <taxon>Arachnida</taxon>
        <taxon>Acari</taxon>
        <taxon>Acariformes</taxon>
        <taxon>Sarcoptiformes</taxon>
        <taxon>Astigmata</taxon>
        <taxon>Psoroptidia</taxon>
        <taxon>Analgoidea</taxon>
        <taxon>Pyroglyphidae</taxon>
        <taxon>Pyroglyphinae</taxon>
        <taxon>Euroglyphus</taxon>
    </lineage>
</organism>